<evidence type="ECO:0000313" key="5">
    <source>
        <dbReference type="Proteomes" id="UP000318413"/>
    </source>
</evidence>
<dbReference type="InterPro" id="IPR011006">
    <property type="entry name" value="CheY-like_superfamily"/>
</dbReference>
<keyword evidence="5" id="KW-1185">Reference proteome</keyword>
<dbReference type="Proteomes" id="UP000318413">
    <property type="component" value="Unassembled WGS sequence"/>
</dbReference>
<dbReference type="Gene3D" id="3.40.50.2300">
    <property type="match status" value="1"/>
</dbReference>
<dbReference type="AlphaFoldDB" id="A0A502C467"/>
<evidence type="ECO:0000259" key="3">
    <source>
        <dbReference type="PROSITE" id="PS50110"/>
    </source>
</evidence>
<dbReference type="PROSITE" id="PS50110">
    <property type="entry name" value="RESPONSE_REGULATORY"/>
    <property type="match status" value="1"/>
</dbReference>
<dbReference type="PANTHER" id="PTHR44591">
    <property type="entry name" value="STRESS RESPONSE REGULATOR PROTEIN 1"/>
    <property type="match status" value="1"/>
</dbReference>
<protein>
    <submittedName>
        <fullName evidence="4">Response regulator</fullName>
    </submittedName>
</protein>
<dbReference type="OrthoDB" id="7509750at2"/>
<feature type="domain" description="Response regulatory" evidence="3">
    <location>
        <begin position="3"/>
        <end position="114"/>
    </location>
</feature>
<gene>
    <name evidence="4" type="ORF">EAH84_14395</name>
</gene>
<dbReference type="RefSeq" id="WP_140872694.1">
    <property type="nucleotide sequence ID" value="NZ_RCZK01000018.1"/>
</dbReference>
<dbReference type="SMART" id="SM00448">
    <property type="entry name" value="REC"/>
    <property type="match status" value="1"/>
</dbReference>
<comment type="caution">
    <text evidence="4">The sequence shown here is derived from an EMBL/GenBank/DDBJ whole genome shotgun (WGS) entry which is preliminary data.</text>
</comment>
<name>A0A502C467_9SPHN</name>
<evidence type="ECO:0000313" key="4">
    <source>
        <dbReference type="EMBL" id="TPG07500.1"/>
    </source>
</evidence>
<dbReference type="InterPro" id="IPR001789">
    <property type="entry name" value="Sig_transdc_resp-reg_receiver"/>
</dbReference>
<dbReference type="EMBL" id="RCZK01000018">
    <property type="protein sequence ID" value="TPG07500.1"/>
    <property type="molecule type" value="Genomic_DNA"/>
</dbReference>
<keyword evidence="1 2" id="KW-0597">Phosphoprotein</keyword>
<dbReference type="Pfam" id="PF00072">
    <property type="entry name" value="Response_reg"/>
    <property type="match status" value="1"/>
</dbReference>
<dbReference type="InterPro" id="IPR050595">
    <property type="entry name" value="Bact_response_regulator"/>
</dbReference>
<feature type="modified residue" description="4-aspartylphosphate" evidence="2">
    <location>
        <position position="53"/>
    </location>
</feature>
<reference evidence="4 5" key="1">
    <citation type="journal article" date="2019" name="Environ. Microbiol.">
        <title>Species interactions and distinct microbial communities in high Arctic permafrost affected cryosols are associated with the CH4 and CO2 gas fluxes.</title>
        <authorList>
            <person name="Altshuler I."/>
            <person name="Hamel J."/>
            <person name="Turney S."/>
            <person name="Magnuson E."/>
            <person name="Levesque R."/>
            <person name="Greer C."/>
            <person name="Whyte L.G."/>
        </authorList>
    </citation>
    <scope>NUCLEOTIDE SEQUENCE [LARGE SCALE GENOMIC DNA]</scope>
    <source>
        <strain evidence="4 5">S5.1</strain>
    </source>
</reference>
<dbReference type="SUPFAM" id="SSF52172">
    <property type="entry name" value="CheY-like"/>
    <property type="match status" value="1"/>
</dbReference>
<evidence type="ECO:0000256" key="1">
    <source>
        <dbReference type="ARBA" id="ARBA00022553"/>
    </source>
</evidence>
<dbReference type="GO" id="GO:0000160">
    <property type="term" value="P:phosphorelay signal transduction system"/>
    <property type="evidence" value="ECO:0007669"/>
    <property type="project" value="InterPro"/>
</dbReference>
<proteinExistence type="predicted"/>
<sequence>MCHVLIIEDEPLVAMAIQDILALQGATSFEIVDTEEAAVSAVAANEPSVITSDVKLLQGTGPHAVAKIHQRLGPIPVIFITGTPEECEPCNPPGSIVPKPFTEQAVVAAFHKVAPLA</sequence>
<evidence type="ECO:0000256" key="2">
    <source>
        <dbReference type="PROSITE-ProRule" id="PRU00169"/>
    </source>
</evidence>
<accession>A0A502C467</accession>
<dbReference type="PANTHER" id="PTHR44591:SF3">
    <property type="entry name" value="RESPONSE REGULATORY DOMAIN-CONTAINING PROTEIN"/>
    <property type="match status" value="1"/>
</dbReference>
<organism evidence="4 5">
    <name type="scientific">Sphingomonas oligophenolica</name>
    <dbReference type="NCBI Taxonomy" id="301154"/>
    <lineage>
        <taxon>Bacteria</taxon>
        <taxon>Pseudomonadati</taxon>
        <taxon>Pseudomonadota</taxon>
        <taxon>Alphaproteobacteria</taxon>
        <taxon>Sphingomonadales</taxon>
        <taxon>Sphingomonadaceae</taxon>
        <taxon>Sphingomonas</taxon>
    </lineage>
</organism>